<dbReference type="InterPro" id="IPR008775">
    <property type="entry name" value="Phytyl_CoA_dOase-like"/>
</dbReference>
<dbReference type="Pfam" id="PF05721">
    <property type="entry name" value="PhyH"/>
    <property type="match status" value="1"/>
</dbReference>
<evidence type="ECO:0000313" key="1">
    <source>
        <dbReference type="EMBL" id="KAK1759743.1"/>
    </source>
</evidence>
<gene>
    <name evidence="1" type="ORF">QBC47DRAFT_372962</name>
</gene>
<dbReference type="Proteomes" id="UP001239445">
    <property type="component" value="Unassembled WGS sequence"/>
</dbReference>
<evidence type="ECO:0008006" key="3">
    <source>
        <dbReference type="Google" id="ProtNLM"/>
    </source>
</evidence>
<sequence>MELFNMLVRPDSDKKWNLVWHRDDIPPSATPSEEEGVLKREAWHAQWNLALYRDEALEVVPGSHLRARTDVERRITTLQNGDEEEMPGAVKVILEPGDVVFYDSNILHRGVYDPAVERMTLHGSVGHVRGSEARARNVLQHGVGVYVADCDFGCLGGETEERAVAEGMRERLVAMGRERGGEGDVGYSLEG</sequence>
<accession>A0AAJ0BK37</accession>
<dbReference type="Gene3D" id="2.60.120.620">
    <property type="entry name" value="q2cbj1_9rhob like domain"/>
    <property type="match status" value="1"/>
</dbReference>
<dbReference type="AlphaFoldDB" id="A0AAJ0BK37"/>
<proteinExistence type="predicted"/>
<name>A0AAJ0BK37_9PEZI</name>
<comment type="caution">
    <text evidence="1">The sequence shown here is derived from an EMBL/GenBank/DDBJ whole genome shotgun (WGS) entry which is preliminary data.</text>
</comment>
<protein>
    <recommendedName>
        <fullName evidence="3">Phytanoyl-CoA dioxygenase family protein</fullName>
    </recommendedName>
</protein>
<reference evidence="1" key="1">
    <citation type="submission" date="2023-06" db="EMBL/GenBank/DDBJ databases">
        <title>Genome-scale phylogeny and comparative genomics of the fungal order Sordariales.</title>
        <authorList>
            <consortium name="Lawrence Berkeley National Laboratory"/>
            <person name="Hensen N."/>
            <person name="Bonometti L."/>
            <person name="Westerberg I."/>
            <person name="Brannstrom I.O."/>
            <person name="Guillou S."/>
            <person name="Cros-Aarteil S."/>
            <person name="Calhoun S."/>
            <person name="Haridas S."/>
            <person name="Kuo A."/>
            <person name="Mondo S."/>
            <person name="Pangilinan J."/>
            <person name="Riley R."/>
            <person name="Labutti K."/>
            <person name="Andreopoulos B."/>
            <person name="Lipzen A."/>
            <person name="Chen C."/>
            <person name="Yanf M."/>
            <person name="Daum C."/>
            <person name="Ng V."/>
            <person name="Clum A."/>
            <person name="Steindorff A."/>
            <person name="Ohm R."/>
            <person name="Martin F."/>
            <person name="Silar P."/>
            <person name="Natvig D."/>
            <person name="Lalanne C."/>
            <person name="Gautier V."/>
            <person name="Ament-Velasquez S.L."/>
            <person name="Kruys A."/>
            <person name="Hutchinson M.I."/>
            <person name="Powell A.J."/>
            <person name="Barry K."/>
            <person name="Miller A.N."/>
            <person name="Grigoriev I.V."/>
            <person name="Debuchy R."/>
            <person name="Gladieux P."/>
            <person name="Thoren M.H."/>
            <person name="Johannesson H."/>
        </authorList>
    </citation>
    <scope>NUCLEOTIDE SEQUENCE</scope>
    <source>
        <strain evidence="1">PSN4</strain>
    </source>
</reference>
<dbReference type="EMBL" id="MU839828">
    <property type="protein sequence ID" value="KAK1759743.1"/>
    <property type="molecule type" value="Genomic_DNA"/>
</dbReference>
<organism evidence="1 2">
    <name type="scientific">Echria macrotheca</name>
    <dbReference type="NCBI Taxonomy" id="438768"/>
    <lineage>
        <taxon>Eukaryota</taxon>
        <taxon>Fungi</taxon>
        <taxon>Dikarya</taxon>
        <taxon>Ascomycota</taxon>
        <taxon>Pezizomycotina</taxon>
        <taxon>Sordariomycetes</taxon>
        <taxon>Sordariomycetidae</taxon>
        <taxon>Sordariales</taxon>
        <taxon>Schizotheciaceae</taxon>
        <taxon>Echria</taxon>
    </lineage>
</organism>
<dbReference type="SUPFAM" id="SSF51197">
    <property type="entry name" value="Clavaminate synthase-like"/>
    <property type="match status" value="1"/>
</dbReference>
<dbReference type="PANTHER" id="PTHR40470">
    <property type="entry name" value="PHYTANOYL-COA DIOXYGENASE FAMILY PROTEIN (AFU_ORTHOLOGUE AFUA_2G15850)"/>
    <property type="match status" value="1"/>
</dbReference>
<keyword evidence="2" id="KW-1185">Reference proteome</keyword>
<evidence type="ECO:0000313" key="2">
    <source>
        <dbReference type="Proteomes" id="UP001239445"/>
    </source>
</evidence>
<dbReference type="PANTHER" id="PTHR40470:SF1">
    <property type="entry name" value="PHYTANOYL-COA DIOXYGENASE FAMILY PROTEIN (AFU_ORTHOLOGUE AFUA_2G15850)"/>
    <property type="match status" value="1"/>
</dbReference>